<name>A0ABV6UVZ2_9ACTN</name>
<evidence type="ECO:0000313" key="3">
    <source>
        <dbReference type="Proteomes" id="UP001592528"/>
    </source>
</evidence>
<gene>
    <name evidence="2" type="ORF">ACEZDJ_30525</name>
</gene>
<dbReference type="Gene3D" id="3.30.70.100">
    <property type="match status" value="1"/>
</dbReference>
<dbReference type="RefSeq" id="WP_030261363.1">
    <property type="nucleotide sequence ID" value="NZ_JBHEZZ010000022.1"/>
</dbReference>
<evidence type="ECO:0000259" key="1">
    <source>
        <dbReference type="Pfam" id="PF07045"/>
    </source>
</evidence>
<keyword evidence="3" id="KW-1185">Reference proteome</keyword>
<sequence>MTAYAIMHVRSVRPSPQIAEYLQRIDATLDPFQGRFRAHGDDFEVLEGSWGPAVIVLEFPDRDHARSWYSSPAYRAIAKLRTDNIDGDIILVNGVPQGYRGADSLNH</sequence>
<feature type="domain" description="DUF1330" evidence="1">
    <location>
        <begin position="2"/>
        <end position="95"/>
    </location>
</feature>
<dbReference type="Proteomes" id="UP001592528">
    <property type="component" value="Unassembled WGS sequence"/>
</dbReference>
<proteinExistence type="predicted"/>
<dbReference type="InterPro" id="IPR010753">
    <property type="entry name" value="DUF1330"/>
</dbReference>
<reference evidence="2 3" key="1">
    <citation type="submission" date="2024-09" db="EMBL/GenBank/DDBJ databases">
        <authorList>
            <person name="Lee S.D."/>
        </authorList>
    </citation>
    <scope>NUCLEOTIDE SEQUENCE [LARGE SCALE GENOMIC DNA]</scope>
    <source>
        <strain evidence="2 3">N1-5</strain>
    </source>
</reference>
<evidence type="ECO:0000313" key="2">
    <source>
        <dbReference type="EMBL" id="MFC1405633.1"/>
    </source>
</evidence>
<dbReference type="InterPro" id="IPR011008">
    <property type="entry name" value="Dimeric_a/b-barrel"/>
</dbReference>
<dbReference type="PANTHER" id="PTHR41521:SF4">
    <property type="entry name" value="BLR0684 PROTEIN"/>
    <property type="match status" value="1"/>
</dbReference>
<dbReference type="EMBL" id="JBHEZZ010000022">
    <property type="protein sequence ID" value="MFC1405633.1"/>
    <property type="molecule type" value="Genomic_DNA"/>
</dbReference>
<dbReference type="PANTHER" id="PTHR41521">
    <property type="match status" value="1"/>
</dbReference>
<protein>
    <submittedName>
        <fullName evidence="2">DUF1330 domain-containing protein</fullName>
    </submittedName>
</protein>
<dbReference type="Pfam" id="PF07045">
    <property type="entry name" value="DUF1330"/>
    <property type="match status" value="1"/>
</dbReference>
<organism evidence="2 3">
    <name type="scientific">Streptacidiphilus cavernicola</name>
    <dbReference type="NCBI Taxonomy" id="3342716"/>
    <lineage>
        <taxon>Bacteria</taxon>
        <taxon>Bacillati</taxon>
        <taxon>Actinomycetota</taxon>
        <taxon>Actinomycetes</taxon>
        <taxon>Kitasatosporales</taxon>
        <taxon>Streptomycetaceae</taxon>
        <taxon>Streptacidiphilus</taxon>
    </lineage>
</organism>
<comment type="caution">
    <text evidence="2">The sequence shown here is derived from an EMBL/GenBank/DDBJ whole genome shotgun (WGS) entry which is preliminary data.</text>
</comment>
<dbReference type="SUPFAM" id="SSF54909">
    <property type="entry name" value="Dimeric alpha+beta barrel"/>
    <property type="match status" value="1"/>
</dbReference>
<accession>A0ABV6UVZ2</accession>